<proteinExistence type="predicted"/>
<accession>A0ABW6TP18</accession>
<evidence type="ECO:0000313" key="2">
    <source>
        <dbReference type="Proteomes" id="UP001602089"/>
    </source>
</evidence>
<dbReference type="Proteomes" id="UP001602089">
    <property type="component" value="Unassembled WGS sequence"/>
</dbReference>
<keyword evidence="2" id="KW-1185">Reference proteome</keyword>
<dbReference type="RefSeq" id="WP_387131999.1">
    <property type="nucleotide sequence ID" value="NZ_JBIATK010000012.1"/>
</dbReference>
<reference evidence="1 2" key="1">
    <citation type="submission" date="2024-10" db="EMBL/GenBank/DDBJ databases">
        <title>The Natural Products Discovery Center: Release of the First 8490 Sequenced Strains for Exploring Actinobacteria Biosynthetic Diversity.</title>
        <authorList>
            <person name="Kalkreuter E."/>
            <person name="Kautsar S.A."/>
            <person name="Yang D."/>
            <person name="Bader C.D."/>
            <person name="Teijaro C.N."/>
            <person name="Fluegel L."/>
            <person name="Davis C.M."/>
            <person name="Simpson J.R."/>
            <person name="Lauterbach L."/>
            <person name="Steele A.D."/>
            <person name="Gui C."/>
            <person name="Meng S."/>
            <person name="Li G."/>
            <person name="Viehrig K."/>
            <person name="Ye F."/>
            <person name="Su P."/>
            <person name="Kiefer A.F."/>
            <person name="Nichols A."/>
            <person name="Cepeda A.J."/>
            <person name="Yan W."/>
            <person name="Fan B."/>
            <person name="Jiang Y."/>
            <person name="Adhikari A."/>
            <person name="Zheng C.-J."/>
            <person name="Schuster L."/>
            <person name="Cowan T.M."/>
            <person name="Smanski M.J."/>
            <person name="Chevrette M.G."/>
            <person name="De Carvalho L.P.S."/>
            <person name="Shen B."/>
        </authorList>
    </citation>
    <scope>NUCLEOTIDE SEQUENCE [LARGE SCALE GENOMIC DNA]</scope>
    <source>
        <strain evidence="1 2">NPDC001867</strain>
    </source>
</reference>
<comment type="caution">
    <text evidence="1">The sequence shown here is derived from an EMBL/GenBank/DDBJ whole genome shotgun (WGS) entry which is preliminary data.</text>
</comment>
<sequence length="127" mass="14196">MSHNIPLMRAVYERITREPFNQASWTTCLAGHTIRAHGEYGALRNPGPGDGVQVINFRTGAIRWTDDVAAELLGLIEDEAEWAFKVATTKQARDWLEDVLVAHDMRELDLLAAGFDADDYPISEVRG</sequence>
<name>A0ABW6TP18_9NOCA</name>
<protein>
    <submittedName>
        <fullName evidence="1">Uncharacterized protein</fullName>
    </submittedName>
</protein>
<evidence type="ECO:0000313" key="1">
    <source>
        <dbReference type="EMBL" id="MFF4026949.1"/>
    </source>
</evidence>
<dbReference type="EMBL" id="JBIATK010000012">
    <property type="protein sequence ID" value="MFF4026949.1"/>
    <property type="molecule type" value="Genomic_DNA"/>
</dbReference>
<organism evidence="1 2">
    <name type="scientific">Nocardia elegans</name>
    <dbReference type="NCBI Taxonomy" id="300029"/>
    <lineage>
        <taxon>Bacteria</taxon>
        <taxon>Bacillati</taxon>
        <taxon>Actinomycetota</taxon>
        <taxon>Actinomycetes</taxon>
        <taxon>Mycobacteriales</taxon>
        <taxon>Nocardiaceae</taxon>
        <taxon>Nocardia</taxon>
    </lineage>
</organism>
<gene>
    <name evidence="1" type="ORF">ACFYY5_29275</name>
</gene>